<protein>
    <recommendedName>
        <fullName evidence="1">PDZ domain-containing protein</fullName>
    </recommendedName>
</protein>
<feature type="domain" description="PDZ" evidence="1">
    <location>
        <begin position="9"/>
        <end position="104"/>
    </location>
</feature>
<evidence type="ECO:0000313" key="4">
    <source>
        <dbReference type="Proteomes" id="UP000663829"/>
    </source>
</evidence>
<dbReference type="Proteomes" id="UP000663829">
    <property type="component" value="Unassembled WGS sequence"/>
</dbReference>
<dbReference type="InterPro" id="IPR001478">
    <property type="entry name" value="PDZ"/>
</dbReference>
<dbReference type="SUPFAM" id="SSF50156">
    <property type="entry name" value="PDZ domain-like"/>
    <property type="match status" value="1"/>
</dbReference>
<dbReference type="OrthoDB" id="5917777at2759"/>
<dbReference type="EMBL" id="CAJNOQ010004492">
    <property type="protein sequence ID" value="CAF1061731.1"/>
    <property type="molecule type" value="Genomic_DNA"/>
</dbReference>
<accession>A0A814LCU8</accession>
<dbReference type="AlphaFoldDB" id="A0A814LCU8"/>
<evidence type="ECO:0000313" key="3">
    <source>
        <dbReference type="EMBL" id="CAF3829957.1"/>
    </source>
</evidence>
<name>A0A814LCU8_9BILA</name>
<sequence length="109" mass="12155">MALIPIVKVVDLYRHDQLEDGYGIEWIGDGNEGELRQETISVRSVQANCEHLPTQIRRSLSKILPGDVVVELNGVSTTNIGVREFIKNLKLSGSRVRIRLKSVVAVFSL</sequence>
<reference evidence="2" key="1">
    <citation type="submission" date="2021-02" db="EMBL/GenBank/DDBJ databases">
        <authorList>
            <person name="Nowell W R."/>
        </authorList>
    </citation>
    <scope>NUCLEOTIDE SEQUENCE</scope>
</reference>
<proteinExistence type="predicted"/>
<dbReference type="InterPro" id="IPR036034">
    <property type="entry name" value="PDZ_sf"/>
</dbReference>
<organism evidence="2 4">
    <name type="scientific">Didymodactylos carnosus</name>
    <dbReference type="NCBI Taxonomy" id="1234261"/>
    <lineage>
        <taxon>Eukaryota</taxon>
        <taxon>Metazoa</taxon>
        <taxon>Spiralia</taxon>
        <taxon>Gnathifera</taxon>
        <taxon>Rotifera</taxon>
        <taxon>Eurotatoria</taxon>
        <taxon>Bdelloidea</taxon>
        <taxon>Philodinida</taxon>
        <taxon>Philodinidae</taxon>
        <taxon>Didymodactylos</taxon>
    </lineage>
</organism>
<dbReference type="PROSITE" id="PS50106">
    <property type="entry name" value="PDZ"/>
    <property type="match status" value="1"/>
</dbReference>
<evidence type="ECO:0000313" key="2">
    <source>
        <dbReference type="EMBL" id="CAF1061731.1"/>
    </source>
</evidence>
<dbReference type="Proteomes" id="UP000681722">
    <property type="component" value="Unassembled WGS sequence"/>
</dbReference>
<dbReference type="Gene3D" id="2.30.42.10">
    <property type="match status" value="1"/>
</dbReference>
<keyword evidence="4" id="KW-1185">Reference proteome</keyword>
<dbReference type="EMBL" id="CAJOBC010004492">
    <property type="protein sequence ID" value="CAF3829957.1"/>
    <property type="molecule type" value="Genomic_DNA"/>
</dbReference>
<comment type="caution">
    <text evidence="2">The sequence shown here is derived from an EMBL/GenBank/DDBJ whole genome shotgun (WGS) entry which is preliminary data.</text>
</comment>
<gene>
    <name evidence="2" type="ORF">GPM918_LOCUS16814</name>
    <name evidence="3" type="ORF">SRO942_LOCUS16813</name>
</gene>
<evidence type="ECO:0000259" key="1">
    <source>
        <dbReference type="PROSITE" id="PS50106"/>
    </source>
</evidence>